<name>A0A4R1K867_9BACT</name>
<dbReference type="PANTHER" id="PTHR11538:SF41">
    <property type="entry name" value="PHENYLALANINE--TRNA LIGASE, MITOCHONDRIAL"/>
    <property type="match status" value="1"/>
</dbReference>
<evidence type="ECO:0000256" key="12">
    <source>
        <dbReference type="ARBA" id="ARBA00049255"/>
    </source>
</evidence>
<proteinExistence type="inferred from homology"/>
<dbReference type="HAMAP" id="MF_00281">
    <property type="entry name" value="Phe_tRNA_synth_alpha1"/>
    <property type="match status" value="1"/>
</dbReference>
<evidence type="ECO:0000256" key="3">
    <source>
        <dbReference type="ARBA" id="ARBA00011209"/>
    </source>
</evidence>
<comment type="catalytic activity">
    <reaction evidence="12 13">
        <text>tRNA(Phe) + L-phenylalanine + ATP = L-phenylalanyl-tRNA(Phe) + AMP + diphosphate + H(+)</text>
        <dbReference type="Rhea" id="RHEA:19413"/>
        <dbReference type="Rhea" id="RHEA-COMP:9668"/>
        <dbReference type="Rhea" id="RHEA-COMP:9699"/>
        <dbReference type="ChEBI" id="CHEBI:15378"/>
        <dbReference type="ChEBI" id="CHEBI:30616"/>
        <dbReference type="ChEBI" id="CHEBI:33019"/>
        <dbReference type="ChEBI" id="CHEBI:58095"/>
        <dbReference type="ChEBI" id="CHEBI:78442"/>
        <dbReference type="ChEBI" id="CHEBI:78531"/>
        <dbReference type="ChEBI" id="CHEBI:456215"/>
        <dbReference type="EC" id="6.1.1.20"/>
    </reaction>
</comment>
<dbReference type="InterPro" id="IPR004188">
    <property type="entry name" value="Phe-tRNA_ligase_II_N"/>
</dbReference>
<dbReference type="SUPFAM" id="SSF46589">
    <property type="entry name" value="tRNA-binding arm"/>
    <property type="match status" value="1"/>
</dbReference>
<evidence type="ECO:0000256" key="6">
    <source>
        <dbReference type="ARBA" id="ARBA00022723"/>
    </source>
</evidence>
<keyword evidence="5 13" id="KW-0436">Ligase</keyword>
<dbReference type="Pfam" id="PF02912">
    <property type="entry name" value="Phe_tRNA-synt_N"/>
    <property type="match status" value="1"/>
</dbReference>
<dbReference type="Gene3D" id="3.30.930.10">
    <property type="entry name" value="Bira Bifunctional Protein, Domain 2"/>
    <property type="match status" value="1"/>
</dbReference>
<evidence type="ECO:0000256" key="13">
    <source>
        <dbReference type="HAMAP-Rule" id="MF_00281"/>
    </source>
</evidence>
<dbReference type="GO" id="GO:0005737">
    <property type="term" value="C:cytoplasm"/>
    <property type="evidence" value="ECO:0007669"/>
    <property type="project" value="UniProtKB-SubCell"/>
</dbReference>
<keyword evidence="7 13" id="KW-0547">Nucleotide-binding</keyword>
<dbReference type="OrthoDB" id="9800719at2"/>
<dbReference type="PANTHER" id="PTHR11538">
    <property type="entry name" value="PHENYLALANYL-TRNA SYNTHETASE"/>
    <property type="match status" value="1"/>
</dbReference>
<gene>
    <name evidence="13" type="primary">pheS</name>
    <name evidence="15" type="ORF">C8D98_1373</name>
</gene>
<comment type="subcellular location">
    <subcellularLocation>
        <location evidence="1 13">Cytoplasm</location>
    </subcellularLocation>
</comment>
<evidence type="ECO:0000256" key="9">
    <source>
        <dbReference type="ARBA" id="ARBA00022842"/>
    </source>
</evidence>
<accession>A0A4R1K867</accession>
<evidence type="ECO:0000256" key="8">
    <source>
        <dbReference type="ARBA" id="ARBA00022840"/>
    </source>
</evidence>
<evidence type="ECO:0000256" key="10">
    <source>
        <dbReference type="ARBA" id="ARBA00022917"/>
    </source>
</evidence>
<dbReference type="InterPro" id="IPR022911">
    <property type="entry name" value="Phe_tRNA_ligase_alpha1_bac"/>
</dbReference>
<dbReference type="PROSITE" id="PS50862">
    <property type="entry name" value="AA_TRNA_LIGASE_II"/>
    <property type="match status" value="1"/>
</dbReference>
<evidence type="ECO:0000256" key="7">
    <source>
        <dbReference type="ARBA" id="ARBA00022741"/>
    </source>
</evidence>
<dbReference type="CDD" id="cd00496">
    <property type="entry name" value="PheRS_alpha_core"/>
    <property type="match status" value="1"/>
</dbReference>
<dbReference type="EC" id="6.1.1.20" evidence="13"/>
<dbReference type="GO" id="GO:0000049">
    <property type="term" value="F:tRNA binding"/>
    <property type="evidence" value="ECO:0007669"/>
    <property type="project" value="InterPro"/>
</dbReference>
<dbReference type="InterPro" id="IPR045864">
    <property type="entry name" value="aa-tRNA-synth_II/BPL/LPL"/>
</dbReference>
<dbReference type="EMBL" id="SMGG01000004">
    <property type="protein sequence ID" value="TCK60498.1"/>
    <property type="molecule type" value="Genomic_DNA"/>
</dbReference>
<evidence type="ECO:0000259" key="14">
    <source>
        <dbReference type="PROSITE" id="PS50862"/>
    </source>
</evidence>
<feature type="binding site" evidence="13">
    <location>
        <position position="252"/>
    </location>
    <ligand>
        <name>Mg(2+)</name>
        <dbReference type="ChEBI" id="CHEBI:18420"/>
        <note>shared with beta subunit</note>
    </ligand>
</feature>
<dbReference type="InterPro" id="IPR010978">
    <property type="entry name" value="tRNA-bd_arm"/>
</dbReference>
<dbReference type="GO" id="GO:0006432">
    <property type="term" value="P:phenylalanyl-tRNA aminoacylation"/>
    <property type="evidence" value="ECO:0007669"/>
    <property type="project" value="UniProtKB-UniRule"/>
</dbReference>
<keyword evidence="9 13" id="KW-0460">Magnesium</keyword>
<dbReference type="Pfam" id="PF01409">
    <property type="entry name" value="tRNA-synt_2d"/>
    <property type="match status" value="1"/>
</dbReference>
<protein>
    <recommendedName>
        <fullName evidence="13">Phenylalanine--tRNA ligase alpha subunit</fullName>
        <ecNumber evidence="13">6.1.1.20</ecNumber>
    </recommendedName>
    <alternativeName>
        <fullName evidence="13">Phenylalanyl-tRNA synthetase alpha subunit</fullName>
        <shortName evidence="13">PheRS</shortName>
    </alternativeName>
</protein>
<evidence type="ECO:0000313" key="15">
    <source>
        <dbReference type="EMBL" id="TCK60498.1"/>
    </source>
</evidence>
<evidence type="ECO:0000256" key="1">
    <source>
        <dbReference type="ARBA" id="ARBA00004496"/>
    </source>
</evidence>
<dbReference type="SUPFAM" id="SSF55681">
    <property type="entry name" value="Class II aaRS and biotin synthetases"/>
    <property type="match status" value="1"/>
</dbReference>
<dbReference type="AlphaFoldDB" id="A0A4R1K867"/>
<dbReference type="InterPro" id="IPR006195">
    <property type="entry name" value="aa-tRNA-synth_II"/>
</dbReference>
<dbReference type="GO" id="GO:0004826">
    <property type="term" value="F:phenylalanine-tRNA ligase activity"/>
    <property type="evidence" value="ECO:0007669"/>
    <property type="project" value="UniProtKB-UniRule"/>
</dbReference>
<comment type="similarity">
    <text evidence="2 13">Belongs to the class-II aminoacyl-tRNA synthetase family. Phe-tRNA synthetase alpha subunit type 1 subfamily.</text>
</comment>
<keyword evidence="16" id="KW-1185">Reference proteome</keyword>
<feature type="domain" description="Aminoacyl-transfer RNA synthetases class-II family profile" evidence="14">
    <location>
        <begin position="108"/>
        <end position="316"/>
    </location>
</feature>
<reference evidence="15 16" key="1">
    <citation type="submission" date="2019-03" db="EMBL/GenBank/DDBJ databases">
        <title>Genomic Encyclopedia of Type Strains, Phase IV (KMG-IV): sequencing the most valuable type-strain genomes for metagenomic binning, comparative biology and taxonomic classification.</title>
        <authorList>
            <person name="Goeker M."/>
        </authorList>
    </citation>
    <scope>NUCLEOTIDE SEQUENCE [LARGE SCALE GENOMIC DNA]</scope>
    <source>
        <strain evidence="15 16">DSM 24984</strain>
    </source>
</reference>
<keyword evidence="10 13" id="KW-0648">Protein biosynthesis</keyword>
<dbReference type="InterPro" id="IPR004529">
    <property type="entry name" value="Phe-tRNA-synth_IIc_asu"/>
</dbReference>
<dbReference type="InterPro" id="IPR002319">
    <property type="entry name" value="Phenylalanyl-tRNA_Synthase"/>
</dbReference>
<evidence type="ECO:0000256" key="11">
    <source>
        <dbReference type="ARBA" id="ARBA00023146"/>
    </source>
</evidence>
<dbReference type="Proteomes" id="UP000294614">
    <property type="component" value="Unassembled WGS sequence"/>
</dbReference>
<dbReference type="RefSeq" id="WP_132873249.1">
    <property type="nucleotide sequence ID" value="NZ_SMGG01000004.1"/>
</dbReference>
<keyword evidence="6 13" id="KW-0479">Metal-binding</keyword>
<comment type="cofactor">
    <cofactor evidence="13">
        <name>Mg(2+)</name>
        <dbReference type="ChEBI" id="CHEBI:18420"/>
    </cofactor>
    <text evidence="13">Binds 2 magnesium ions per tetramer.</text>
</comment>
<evidence type="ECO:0000256" key="2">
    <source>
        <dbReference type="ARBA" id="ARBA00010207"/>
    </source>
</evidence>
<organism evidence="15 16">
    <name type="scientific">Seleniivibrio woodruffii</name>
    <dbReference type="NCBI Taxonomy" id="1078050"/>
    <lineage>
        <taxon>Bacteria</taxon>
        <taxon>Pseudomonadati</taxon>
        <taxon>Deferribacterota</taxon>
        <taxon>Deferribacteres</taxon>
        <taxon>Deferribacterales</taxon>
        <taxon>Geovibrionaceae</taxon>
        <taxon>Seleniivibrio</taxon>
    </lineage>
</organism>
<evidence type="ECO:0000256" key="4">
    <source>
        <dbReference type="ARBA" id="ARBA00022490"/>
    </source>
</evidence>
<dbReference type="FunFam" id="3.30.930.10:FF:000003">
    <property type="entry name" value="Phenylalanine--tRNA ligase alpha subunit"/>
    <property type="match status" value="1"/>
</dbReference>
<comment type="caution">
    <text evidence="15">The sequence shown here is derived from an EMBL/GenBank/DDBJ whole genome shotgun (WGS) entry which is preliminary data.</text>
</comment>
<keyword evidence="4 13" id="KW-0963">Cytoplasm</keyword>
<dbReference type="GO" id="GO:0005524">
    <property type="term" value="F:ATP binding"/>
    <property type="evidence" value="ECO:0007669"/>
    <property type="project" value="UniProtKB-UniRule"/>
</dbReference>
<comment type="subunit">
    <text evidence="3 13">Tetramer of two alpha and two beta subunits.</text>
</comment>
<keyword evidence="8 13" id="KW-0067">ATP-binding</keyword>
<dbReference type="GO" id="GO:0000287">
    <property type="term" value="F:magnesium ion binding"/>
    <property type="evidence" value="ECO:0007669"/>
    <property type="project" value="UniProtKB-UniRule"/>
</dbReference>
<keyword evidence="11 13" id="KW-0030">Aminoacyl-tRNA synthetase</keyword>
<sequence>MQVDLQTIRQFEQEIAQASSTQQLYEVKVKYLGKKGIISELSKQLKDVPNDQKKEFGMMIGELRSSFESQYEVQEKKLAQAELSAKLTGESLDITMSGLPMNSGSIHPIMSVYYEIVNIFTSMGFEVAVGPEAELDLFNFEMLNIPKEHPARDMQDTFYISEDILLRTHTSPVQARTMQSQQPPIKIIAPGKVYRCDYDLTHTPMFHQVEGLLVDKDVTFGDLKGTLTEFIQRMFGKDIPVRFRPSFFPFTEPSAEVDMGCVICGCKGCRVCKGTGWLEILGCGMVNNEVFKHAGYDTDIYRGFAFGMGIERITMLKYGIGDLRSFFENNLKFLRQF</sequence>
<dbReference type="NCBIfam" id="TIGR00468">
    <property type="entry name" value="pheS"/>
    <property type="match status" value="1"/>
</dbReference>
<evidence type="ECO:0000256" key="5">
    <source>
        <dbReference type="ARBA" id="ARBA00022598"/>
    </source>
</evidence>
<evidence type="ECO:0000313" key="16">
    <source>
        <dbReference type="Proteomes" id="UP000294614"/>
    </source>
</evidence>